<feature type="domain" description="OmpR/PhoB-type" evidence="9">
    <location>
        <begin position="124"/>
        <end position="224"/>
    </location>
</feature>
<dbReference type="InterPro" id="IPR036388">
    <property type="entry name" value="WH-like_DNA-bd_sf"/>
</dbReference>
<dbReference type="AlphaFoldDB" id="A0A9D2NAD2"/>
<reference evidence="10" key="1">
    <citation type="journal article" date="2021" name="PeerJ">
        <title>Extensive microbial diversity within the chicken gut microbiome revealed by metagenomics and culture.</title>
        <authorList>
            <person name="Gilroy R."/>
            <person name="Ravi A."/>
            <person name="Getino M."/>
            <person name="Pursley I."/>
            <person name="Horton D.L."/>
            <person name="Alikhan N.F."/>
            <person name="Baker D."/>
            <person name="Gharbi K."/>
            <person name="Hall N."/>
            <person name="Watson M."/>
            <person name="Adriaenssens E.M."/>
            <person name="Foster-Nyarko E."/>
            <person name="Jarju S."/>
            <person name="Secka A."/>
            <person name="Antonio M."/>
            <person name="Oren A."/>
            <person name="Chaudhuri R.R."/>
            <person name="La Ragione R."/>
            <person name="Hildebrand F."/>
            <person name="Pallen M.J."/>
        </authorList>
    </citation>
    <scope>NUCLEOTIDE SEQUENCE</scope>
    <source>
        <strain evidence="10">CHK185-5351</strain>
    </source>
</reference>
<evidence type="ECO:0000259" key="9">
    <source>
        <dbReference type="PROSITE" id="PS51755"/>
    </source>
</evidence>
<keyword evidence="2" id="KW-0805">Transcription regulation</keyword>
<accession>A0A9D2NAD2</accession>
<evidence type="ECO:0000256" key="6">
    <source>
        <dbReference type="PROSITE-ProRule" id="PRU00169"/>
    </source>
</evidence>
<evidence type="ECO:0000259" key="8">
    <source>
        <dbReference type="PROSITE" id="PS50110"/>
    </source>
</evidence>
<organism evidence="10 11">
    <name type="scientific">Candidatus Fusicatenibacter intestinigallinarum</name>
    <dbReference type="NCBI Taxonomy" id="2838598"/>
    <lineage>
        <taxon>Bacteria</taxon>
        <taxon>Bacillati</taxon>
        <taxon>Bacillota</taxon>
        <taxon>Clostridia</taxon>
        <taxon>Lachnospirales</taxon>
        <taxon>Lachnospiraceae</taxon>
        <taxon>Fusicatenibacter</taxon>
    </lineage>
</organism>
<keyword evidence="3 7" id="KW-0238">DNA-binding</keyword>
<dbReference type="PROSITE" id="PS51755">
    <property type="entry name" value="OMPR_PHOB"/>
    <property type="match status" value="1"/>
</dbReference>
<dbReference type="InterPro" id="IPR001867">
    <property type="entry name" value="OmpR/PhoB-type_DNA-bd"/>
</dbReference>
<dbReference type="InterPro" id="IPR039420">
    <property type="entry name" value="WalR-like"/>
</dbReference>
<dbReference type="Proteomes" id="UP000823849">
    <property type="component" value="Unassembled WGS sequence"/>
</dbReference>
<evidence type="ECO:0000256" key="1">
    <source>
        <dbReference type="ARBA" id="ARBA00018672"/>
    </source>
</evidence>
<sequence>METKLLLVEDDPGIVRSLTEFLRKEGFCVSSAPGQQKALELAETQSFDLALLDISLADGNGFVVCSALKQIRDIPVIFLTASGDEYSIVTGLDMGADDYVSKPFRPRELVSRIRSVLRRAGKSGARLRLGPVTVDTEKGIAYRDGKELNLSALEYRLLLIFLNNRGRVLTRSQLLEELWDMAGDFVNDNTLTVYIKRIREKIEEDPQNPRLILTVRGLGYRTGEE</sequence>
<dbReference type="Gene3D" id="1.10.10.10">
    <property type="entry name" value="Winged helix-like DNA-binding domain superfamily/Winged helix DNA-binding domain"/>
    <property type="match status" value="1"/>
</dbReference>
<dbReference type="PANTHER" id="PTHR48111:SF73">
    <property type="entry name" value="ALKALINE PHOSPHATASE SYNTHESIS TRANSCRIPTIONAL REGULATORY PROTEIN PHOP"/>
    <property type="match status" value="1"/>
</dbReference>
<evidence type="ECO:0000313" key="11">
    <source>
        <dbReference type="Proteomes" id="UP000823849"/>
    </source>
</evidence>
<dbReference type="SUPFAM" id="SSF52172">
    <property type="entry name" value="CheY-like"/>
    <property type="match status" value="1"/>
</dbReference>
<protein>
    <recommendedName>
        <fullName evidence="1">Stage 0 sporulation protein A homolog</fullName>
    </recommendedName>
</protein>
<dbReference type="Gene3D" id="6.10.250.690">
    <property type="match status" value="1"/>
</dbReference>
<keyword evidence="6" id="KW-0597">Phosphoprotein</keyword>
<dbReference type="Pfam" id="PF00072">
    <property type="entry name" value="Response_reg"/>
    <property type="match status" value="1"/>
</dbReference>
<keyword evidence="4" id="KW-0804">Transcription</keyword>
<comment type="function">
    <text evidence="5">May play the central regulatory role in sporulation. It may be an element of the effector pathway responsible for the activation of sporulation genes in response to nutritional stress. Spo0A may act in concert with spo0H (a sigma factor) to control the expression of some genes that are critical to the sporulation process.</text>
</comment>
<dbReference type="PANTHER" id="PTHR48111">
    <property type="entry name" value="REGULATOR OF RPOS"/>
    <property type="match status" value="1"/>
</dbReference>
<dbReference type="GO" id="GO:0000156">
    <property type="term" value="F:phosphorelay response regulator activity"/>
    <property type="evidence" value="ECO:0007669"/>
    <property type="project" value="TreeGrafter"/>
</dbReference>
<name>A0A9D2NAD2_9FIRM</name>
<feature type="domain" description="Response regulatory" evidence="8">
    <location>
        <begin position="4"/>
        <end position="117"/>
    </location>
</feature>
<evidence type="ECO:0000256" key="3">
    <source>
        <dbReference type="ARBA" id="ARBA00023125"/>
    </source>
</evidence>
<dbReference type="Gene3D" id="3.40.50.2300">
    <property type="match status" value="1"/>
</dbReference>
<gene>
    <name evidence="10" type="ORF">H9705_02300</name>
</gene>
<evidence type="ECO:0000256" key="4">
    <source>
        <dbReference type="ARBA" id="ARBA00023163"/>
    </source>
</evidence>
<feature type="DNA-binding region" description="OmpR/PhoB-type" evidence="7">
    <location>
        <begin position="124"/>
        <end position="224"/>
    </location>
</feature>
<dbReference type="InterPro" id="IPR001789">
    <property type="entry name" value="Sig_transdc_resp-reg_receiver"/>
</dbReference>
<dbReference type="CDD" id="cd00383">
    <property type="entry name" value="trans_reg_C"/>
    <property type="match status" value="1"/>
</dbReference>
<dbReference type="SMART" id="SM00862">
    <property type="entry name" value="Trans_reg_C"/>
    <property type="match status" value="1"/>
</dbReference>
<dbReference type="GO" id="GO:0032993">
    <property type="term" value="C:protein-DNA complex"/>
    <property type="evidence" value="ECO:0007669"/>
    <property type="project" value="TreeGrafter"/>
</dbReference>
<dbReference type="SMART" id="SM00448">
    <property type="entry name" value="REC"/>
    <property type="match status" value="1"/>
</dbReference>
<proteinExistence type="predicted"/>
<comment type="caution">
    <text evidence="10">The sequence shown here is derived from an EMBL/GenBank/DDBJ whole genome shotgun (WGS) entry which is preliminary data.</text>
</comment>
<dbReference type="GO" id="GO:0000976">
    <property type="term" value="F:transcription cis-regulatory region binding"/>
    <property type="evidence" value="ECO:0007669"/>
    <property type="project" value="TreeGrafter"/>
</dbReference>
<evidence type="ECO:0000256" key="7">
    <source>
        <dbReference type="PROSITE-ProRule" id="PRU01091"/>
    </source>
</evidence>
<dbReference type="Pfam" id="PF00486">
    <property type="entry name" value="Trans_reg_C"/>
    <property type="match status" value="1"/>
</dbReference>
<reference evidence="10" key="2">
    <citation type="submission" date="2021-04" db="EMBL/GenBank/DDBJ databases">
        <authorList>
            <person name="Gilroy R."/>
        </authorList>
    </citation>
    <scope>NUCLEOTIDE SEQUENCE</scope>
    <source>
        <strain evidence="10">CHK185-5351</strain>
    </source>
</reference>
<dbReference type="InterPro" id="IPR011006">
    <property type="entry name" value="CheY-like_superfamily"/>
</dbReference>
<evidence type="ECO:0000256" key="5">
    <source>
        <dbReference type="ARBA" id="ARBA00024867"/>
    </source>
</evidence>
<dbReference type="PROSITE" id="PS50110">
    <property type="entry name" value="RESPONSE_REGULATORY"/>
    <property type="match status" value="1"/>
</dbReference>
<feature type="modified residue" description="4-aspartylphosphate" evidence="6">
    <location>
        <position position="53"/>
    </location>
</feature>
<dbReference type="GO" id="GO:0006355">
    <property type="term" value="P:regulation of DNA-templated transcription"/>
    <property type="evidence" value="ECO:0007669"/>
    <property type="project" value="InterPro"/>
</dbReference>
<dbReference type="EMBL" id="DWWU01000010">
    <property type="protein sequence ID" value="HJC14647.1"/>
    <property type="molecule type" value="Genomic_DNA"/>
</dbReference>
<evidence type="ECO:0000256" key="2">
    <source>
        <dbReference type="ARBA" id="ARBA00023015"/>
    </source>
</evidence>
<dbReference type="GO" id="GO:0005829">
    <property type="term" value="C:cytosol"/>
    <property type="evidence" value="ECO:0007669"/>
    <property type="project" value="TreeGrafter"/>
</dbReference>
<dbReference type="CDD" id="cd17574">
    <property type="entry name" value="REC_OmpR"/>
    <property type="match status" value="1"/>
</dbReference>
<evidence type="ECO:0000313" key="10">
    <source>
        <dbReference type="EMBL" id="HJC14647.1"/>
    </source>
</evidence>